<dbReference type="InterPro" id="IPR045051">
    <property type="entry name" value="SBT"/>
</dbReference>
<sequence>MGHGTQTSSTAAGSRVPYADYFGYAKGIANVIAPKAQLAMYKVLFFRNSYDAAAGSARYEAPDANKIHNGVPWITTVGAGTVDCDFAAQVILGDGVLTVIGKSVYPENLLVSKVPIYYGHGHGNRSKEICDCNTLDPEEVAGKYIFCDFNDGLSVFQQLLECTEPELLELSSVQMMGSFSGPRL</sequence>
<gene>
    <name evidence="3" type="ORF">F0562_020685</name>
</gene>
<dbReference type="InterPro" id="IPR036852">
    <property type="entry name" value="Peptidase_S8/S53_dom_sf"/>
</dbReference>
<evidence type="ECO:0000256" key="2">
    <source>
        <dbReference type="ARBA" id="ARBA00022729"/>
    </source>
</evidence>
<proteinExistence type="inferred from homology"/>
<dbReference type="SUPFAM" id="SSF52743">
    <property type="entry name" value="Subtilisin-like"/>
    <property type="match status" value="1"/>
</dbReference>
<dbReference type="Gene3D" id="3.50.30.30">
    <property type="match status" value="1"/>
</dbReference>
<keyword evidence="4" id="KW-1185">Reference proteome</keyword>
<evidence type="ECO:0000313" key="4">
    <source>
        <dbReference type="Proteomes" id="UP000325577"/>
    </source>
</evidence>
<dbReference type="PANTHER" id="PTHR10795">
    <property type="entry name" value="PROPROTEIN CONVERTASE SUBTILISIN/KEXIN"/>
    <property type="match status" value="1"/>
</dbReference>
<protein>
    <submittedName>
        <fullName evidence="3">Uncharacterized protein</fullName>
    </submittedName>
</protein>
<dbReference type="OrthoDB" id="206201at2759"/>
<dbReference type="Gene3D" id="3.40.50.200">
    <property type="entry name" value="Peptidase S8/S53 domain"/>
    <property type="match status" value="1"/>
</dbReference>
<dbReference type="EMBL" id="CM018033">
    <property type="protein sequence ID" value="KAA8545864.1"/>
    <property type="molecule type" value="Genomic_DNA"/>
</dbReference>
<evidence type="ECO:0000256" key="1">
    <source>
        <dbReference type="ARBA" id="ARBA00011073"/>
    </source>
</evidence>
<keyword evidence="2" id="KW-0732">Signal</keyword>
<name>A0A5J5BT76_9ASTE</name>
<organism evidence="3 4">
    <name type="scientific">Nyssa sinensis</name>
    <dbReference type="NCBI Taxonomy" id="561372"/>
    <lineage>
        <taxon>Eukaryota</taxon>
        <taxon>Viridiplantae</taxon>
        <taxon>Streptophyta</taxon>
        <taxon>Embryophyta</taxon>
        <taxon>Tracheophyta</taxon>
        <taxon>Spermatophyta</taxon>
        <taxon>Magnoliopsida</taxon>
        <taxon>eudicotyledons</taxon>
        <taxon>Gunneridae</taxon>
        <taxon>Pentapetalae</taxon>
        <taxon>asterids</taxon>
        <taxon>Cornales</taxon>
        <taxon>Nyssaceae</taxon>
        <taxon>Nyssa</taxon>
    </lineage>
</organism>
<dbReference type="AlphaFoldDB" id="A0A5J5BT76"/>
<reference evidence="3 4" key="1">
    <citation type="submission" date="2019-09" db="EMBL/GenBank/DDBJ databases">
        <title>A chromosome-level genome assembly of the Chinese tupelo Nyssa sinensis.</title>
        <authorList>
            <person name="Yang X."/>
            <person name="Kang M."/>
            <person name="Yang Y."/>
            <person name="Xiong H."/>
            <person name="Wang M."/>
            <person name="Zhang Z."/>
            <person name="Wang Z."/>
            <person name="Wu H."/>
            <person name="Ma T."/>
            <person name="Liu J."/>
            <person name="Xi Z."/>
        </authorList>
    </citation>
    <scope>NUCLEOTIDE SEQUENCE [LARGE SCALE GENOMIC DNA]</scope>
    <source>
        <strain evidence="3">J267</strain>
        <tissue evidence="3">Leaf</tissue>
    </source>
</reference>
<dbReference type="Proteomes" id="UP000325577">
    <property type="component" value="Linkage Group LG10"/>
</dbReference>
<dbReference type="GO" id="GO:0004252">
    <property type="term" value="F:serine-type endopeptidase activity"/>
    <property type="evidence" value="ECO:0007669"/>
    <property type="project" value="InterPro"/>
</dbReference>
<evidence type="ECO:0000313" key="3">
    <source>
        <dbReference type="EMBL" id="KAA8545864.1"/>
    </source>
</evidence>
<dbReference type="GO" id="GO:0006508">
    <property type="term" value="P:proteolysis"/>
    <property type="evidence" value="ECO:0007669"/>
    <property type="project" value="InterPro"/>
</dbReference>
<accession>A0A5J5BT76</accession>
<comment type="similarity">
    <text evidence="1">Belongs to the peptidase S8 family.</text>
</comment>